<dbReference type="AlphaFoldDB" id="A0A975TXZ6"/>
<gene>
    <name evidence="1" type="ORF">KUL25_08220</name>
    <name evidence="2" type="ORF">KUL25_08225</name>
</gene>
<reference evidence="2 3" key="1">
    <citation type="submission" date="2021-07" db="EMBL/GenBank/DDBJ databases">
        <title>Karlodiniumbacter phycospheric gen. nov., sp. nov., a phycosphere bacterium isolated from karlodinium veneficum.</title>
        <authorList>
            <person name="Peng Y."/>
            <person name="Jiang L."/>
            <person name="Lee J."/>
        </authorList>
    </citation>
    <scope>NUCLEOTIDE SEQUENCE</scope>
    <source>
        <strain evidence="2 3">N5</strain>
    </source>
</reference>
<sequence>MSWVSSPVPGNGAAPRDLVTVPTLGNDQARRVFLARHGLMDPPSGGARGAALAQVIHGLGFVQVDSVNTFARAHDLILWSRRQSYRPDGLRWINDRARATFEHWTHDASIIPMEFYPMWRMRFDRDRRRLHSKWKDWHGQGFHPEIDKVLARVRDEGMCCSSDMEDETVEKSTGWWDWKPSKVALEYLWRSGELAVAKRVGFRKFYDLSERVIPPEYLNARLSDEEIVDWACTAALDRLGFATSGELAAFFDLIRPADAKAWAVEALASGRVLEVDVSGADGRLRRSLIWPKELESIDNPQTAPSRIRVLSPFDPALRDRKRAERLFGFHYRIEIFVPAPKRRYGYYVFPVMEGTRLIGRIDMAREEGVLRVRAFWPENGVRMGTGREARLRAELDRAARFATDGEIAFASDWLRAPTS</sequence>
<keyword evidence="2" id="KW-0238">DNA-binding</keyword>
<evidence type="ECO:0000313" key="2">
    <source>
        <dbReference type="EMBL" id="QXL89475.1"/>
    </source>
</evidence>
<organism evidence="2">
    <name type="scientific">Gymnodinialimonas phycosphaerae</name>
    <dbReference type="NCBI Taxonomy" id="2841589"/>
    <lineage>
        <taxon>Bacteria</taxon>
        <taxon>Pseudomonadati</taxon>
        <taxon>Pseudomonadota</taxon>
        <taxon>Alphaproteobacteria</taxon>
        <taxon>Rhodobacterales</taxon>
        <taxon>Paracoccaceae</taxon>
        <taxon>Gymnodinialimonas</taxon>
    </lineage>
</organism>
<dbReference type="Proteomes" id="UP000693972">
    <property type="component" value="Unassembled WGS sequence"/>
</dbReference>
<dbReference type="Pfam" id="PF06224">
    <property type="entry name" value="AlkZ-like"/>
    <property type="match status" value="1"/>
</dbReference>
<dbReference type="EMBL" id="CP078073">
    <property type="protein sequence ID" value="QXL89475.1"/>
    <property type="molecule type" value="Genomic_DNA"/>
</dbReference>
<dbReference type="InterPro" id="IPR009351">
    <property type="entry name" value="AlkZ-like"/>
</dbReference>
<keyword evidence="3" id="KW-1185">Reference proteome</keyword>
<dbReference type="GO" id="GO:0003677">
    <property type="term" value="F:DNA binding"/>
    <property type="evidence" value="ECO:0007669"/>
    <property type="project" value="UniProtKB-KW"/>
</dbReference>
<dbReference type="PANTHER" id="PTHR30528:SF0">
    <property type="entry name" value="CYTOPLASMIC PROTEIN"/>
    <property type="match status" value="1"/>
</dbReference>
<dbReference type="EMBL" id="JAIMBW010000001">
    <property type="protein sequence ID" value="MBY4892747.1"/>
    <property type="molecule type" value="Genomic_DNA"/>
</dbReference>
<evidence type="ECO:0000313" key="1">
    <source>
        <dbReference type="EMBL" id="MBY4892747.1"/>
    </source>
</evidence>
<dbReference type="PANTHER" id="PTHR30528">
    <property type="entry name" value="CYTOPLASMIC PROTEIN"/>
    <property type="match status" value="1"/>
</dbReference>
<protein>
    <submittedName>
        <fullName evidence="2">Winged helix DNA-binding domain-containing protein</fullName>
    </submittedName>
</protein>
<accession>A0A975TXZ6</accession>
<evidence type="ECO:0000313" key="3">
    <source>
        <dbReference type="Proteomes" id="UP000693972"/>
    </source>
</evidence>
<proteinExistence type="predicted"/>
<name>A0A975TXZ6_9RHOB</name>